<feature type="domain" description="N-acetyltransferase" evidence="4">
    <location>
        <begin position="1"/>
        <end position="108"/>
    </location>
</feature>
<dbReference type="PANTHER" id="PTHR31435:SF9">
    <property type="entry name" value="PROTEIN NATD1"/>
    <property type="match status" value="1"/>
</dbReference>
<evidence type="ECO:0000259" key="5">
    <source>
        <dbReference type="PROSITE" id="PS51729"/>
    </source>
</evidence>
<reference evidence="6" key="1">
    <citation type="journal article" date="2023" name="G3 (Bethesda)">
        <title>Whole genome assembly and annotation of the endangered Caribbean coral Acropora cervicornis.</title>
        <authorList>
            <person name="Selwyn J.D."/>
            <person name="Vollmer S.V."/>
        </authorList>
    </citation>
    <scope>NUCLEOTIDE SEQUENCE</scope>
    <source>
        <strain evidence="6">K2</strain>
    </source>
</reference>
<comment type="similarity">
    <text evidence="1">Belongs to the NATD1 family.</text>
</comment>
<organism evidence="6 7">
    <name type="scientific">Acropora cervicornis</name>
    <name type="common">Staghorn coral</name>
    <dbReference type="NCBI Taxonomy" id="6130"/>
    <lineage>
        <taxon>Eukaryota</taxon>
        <taxon>Metazoa</taxon>
        <taxon>Cnidaria</taxon>
        <taxon>Anthozoa</taxon>
        <taxon>Hexacorallia</taxon>
        <taxon>Scleractinia</taxon>
        <taxon>Astrocoeniina</taxon>
        <taxon>Acroporidae</taxon>
        <taxon>Acropora</taxon>
    </lineage>
</organism>
<dbReference type="PANTHER" id="PTHR31435">
    <property type="entry name" value="PROTEIN NATD1"/>
    <property type="match status" value="1"/>
</dbReference>
<evidence type="ECO:0000256" key="2">
    <source>
        <dbReference type="ARBA" id="ARBA00020243"/>
    </source>
</evidence>
<evidence type="ECO:0000256" key="3">
    <source>
        <dbReference type="ARBA" id="ARBA00031876"/>
    </source>
</evidence>
<comment type="caution">
    <text evidence="6">The sequence shown here is derived from an EMBL/GenBank/DDBJ whole genome shotgun (WGS) entry which is preliminary data.</text>
</comment>
<dbReference type="InterPro" id="IPR000182">
    <property type="entry name" value="GNAT_dom"/>
</dbReference>
<evidence type="ECO:0000256" key="1">
    <source>
        <dbReference type="ARBA" id="ARBA00006233"/>
    </source>
</evidence>
<dbReference type="InterPro" id="IPR031165">
    <property type="entry name" value="GNAT_YJDJ"/>
</dbReference>
<dbReference type="EMBL" id="JARQWQ010000040">
    <property type="protein sequence ID" value="KAK2559486.1"/>
    <property type="molecule type" value="Genomic_DNA"/>
</dbReference>
<name>A0AAD9V350_ACRCE</name>
<proteinExistence type="inferred from homology"/>
<accession>A0AAD9V350</accession>
<dbReference type="CDD" id="cd04301">
    <property type="entry name" value="NAT_SF"/>
    <property type="match status" value="1"/>
</dbReference>
<dbReference type="SUPFAM" id="SSF55729">
    <property type="entry name" value="Acyl-CoA N-acyltransferases (Nat)"/>
    <property type="match status" value="1"/>
</dbReference>
<evidence type="ECO:0000259" key="4">
    <source>
        <dbReference type="PROSITE" id="PS51186"/>
    </source>
</evidence>
<dbReference type="InterPro" id="IPR016181">
    <property type="entry name" value="Acyl_CoA_acyltransferase"/>
</dbReference>
<sequence length="108" mass="12460">MRLLIRRLSSFIDMSSFEVRHDVKAREFYIALEKGKAVLQYENEGDKTLNMYHTEVPSAYRGQGIARHLAKAALDYAVDQDAKVKLTCSYLQKFVKDNPVLEYTSRVV</sequence>
<dbReference type="Gene3D" id="3.40.630.30">
    <property type="match status" value="1"/>
</dbReference>
<dbReference type="Proteomes" id="UP001249851">
    <property type="component" value="Unassembled WGS sequence"/>
</dbReference>
<keyword evidence="7" id="KW-1185">Reference proteome</keyword>
<evidence type="ECO:0000313" key="6">
    <source>
        <dbReference type="EMBL" id="KAK2559486.1"/>
    </source>
</evidence>
<dbReference type="GO" id="GO:0016747">
    <property type="term" value="F:acyltransferase activity, transferring groups other than amino-acyl groups"/>
    <property type="evidence" value="ECO:0007669"/>
    <property type="project" value="InterPro"/>
</dbReference>
<reference evidence="6" key="2">
    <citation type="journal article" date="2023" name="Science">
        <title>Genomic signatures of disease resistance in endangered staghorn corals.</title>
        <authorList>
            <person name="Vollmer S.V."/>
            <person name="Selwyn J.D."/>
            <person name="Despard B.A."/>
            <person name="Roesel C.L."/>
        </authorList>
    </citation>
    <scope>NUCLEOTIDE SEQUENCE</scope>
    <source>
        <strain evidence="6">K2</strain>
    </source>
</reference>
<dbReference type="PROSITE" id="PS51729">
    <property type="entry name" value="GNAT_YJDJ"/>
    <property type="match status" value="1"/>
</dbReference>
<dbReference type="PROSITE" id="PS51186">
    <property type="entry name" value="GNAT"/>
    <property type="match status" value="1"/>
</dbReference>
<dbReference type="InterPro" id="IPR045057">
    <property type="entry name" value="Gcn5-rel_NAT"/>
</dbReference>
<dbReference type="AlphaFoldDB" id="A0AAD9V350"/>
<gene>
    <name evidence="6" type="ORF">P5673_018128</name>
</gene>
<feature type="domain" description="N-acetyltransferase" evidence="5">
    <location>
        <begin position="20"/>
        <end position="108"/>
    </location>
</feature>
<dbReference type="Pfam" id="PF14542">
    <property type="entry name" value="Acetyltransf_CG"/>
    <property type="match status" value="1"/>
</dbReference>
<evidence type="ECO:0000313" key="7">
    <source>
        <dbReference type="Proteomes" id="UP001249851"/>
    </source>
</evidence>
<protein>
    <recommendedName>
        <fullName evidence="2">Protein NATD1</fullName>
    </recommendedName>
    <alternativeName>
        <fullName evidence="3">N-acetyltransferase domain-containing protein 1</fullName>
    </alternativeName>
</protein>